<comment type="caution">
    <text evidence="1">The sequence shown here is derived from an EMBL/GenBank/DDBJ whole genome shotgun (WGS) entry which is preliminary data.</text>
</comment>
<dbReference type="EMBL" id="WIVU01000068">
    <property type="protein sequence ID" value="MQU08602.1"/>
    <property type="molecule type" value="Genomic_DNA"/>
</dbReference>
<dbReference type="RefSeq" id="WP_153375412.1">
    <property type="nucleotide sequence ID" value="NZ_WIVU01000068.1"/>
</dbReference>
<name>A0A6L5HYZ0_9PSED</name>
<gene>
    <name evidence="1" type="ORF">GHO27_23355</name>
</gene>
<sequence>MNRFEPADHWFIAYWGLHIVEQYSLIEQPQGWLFFQMSLAGQHKLFPFDDSPYPAEDV</sequence>
<proteinExistence type="predicted"/>
<evidence type="ECO:0000313" key="2">
    <source>
        <dbReference type="Proteomes" id="UP000478064"/>
    </source>
</evidence>
<organism evidence="1 2">
    <name type="scientific">Pseudomonas helleri</name>
    <dbReference type="NCBI Taxonomy" id="1608996"/>
    <lineage>
        <taxon>Bacteria</taxon>
        <taxon>Pseudomonadati</taxon>
        <taxon>Pseudomonadota</taxon>
        <taxon>Gammaproteobacteria</taxon>
        <taxon>Pseudomonadales</taxon>
        <taxon>Pseudomonadaceae</taxon>
        <taxon>Pseudomonas</taxon>
    </lineage>
</organism>
<dbReference type="AlphaFoldDB" id="A0A6L5HYZ0"/>
<accession>A0A6L5HYZ0</accession>
<protein>
    <submittedName>
        <fullName evidence="1">Uncharacterized protein</fullName>
    </submittedName>
</protein>
<evidence type="ECO:0000313" key="1">
    <source>
        <dbReference type="EMBL" id="MQU08602.1"/>
    </source>
</evidence>
<reference evidence="1 2" key="1">
    <citation type="submission" date="2019-10" db="EMBL/GenBank/DDBJ databases">
        <title>Evaluation of single-gene subtyping targets for Pseudomonas.</title>
        <authorList>
            <person name="Reichler S.J."/>
            <person name="Orsi R.H."/>
            <person name="Wiedmann M."/>
            <person name="Martin N.H."/>
            <person name="Murphy S.I."/>
        </authorList>
    </citation>
    <scope>NUCLEOTIDE SEQUENCE [LARGE SCALE GENOMIC DNA]</scope>
    <source>
        <strain evidence="1 2">FSL R10-1637</strain>
    </source>
</reference>
<dbReference type="Proteomes" id="UP000478064">
    <property type="component" value="Unassembled WGS sequence"/>
</dbReference>